<name>A0A6B0T127_9EURY</name>
<evidence type="ECO:0000313" key="2">
    <source>
        <dbReference type="EMBL" id="MXR50887.1"/>
    </source>
</evidence>
<dbReference type="AlphaFoldDB" id="A0A6B0T127"/>
<dbReference type="Proteomes" id="UP000466535">
    <property type="component" value="Unassembled WGS sequence"/>
</dbReference>
<feature type="region of interest" description="Disordered" evidence="1">
    <location>
        <begin position="287"/>
        <end position="308"/>
    </location>
</feature>
<dbReference type="RefSeq" id="WP_159762976.1">
    <property type="nucleotide sequence ID" value="NZ_WUUT01000001.1"/>
</dbReference>
<evidence type="ECO:0000313" key="3">
    <source>
        <dbReference type="Proteomes" id="UP000466535"/>
    </source>
</evidence>
<protein>
    <submittedName>
        <fullName evidence="2">Ribonucleoside-diphosphate reductase</fullName>
    </submittedName>
</protein>
<accession>A0A6B0T127</accession>
<keyword evidence="3" id="KW-1185">Reference proteome</keyword>
<dbReference type="InterPro" id="IPR009078">
    <property type="entry name" value="Ferritin-like_SF"/>
</dbReference>
<dbReference type="InterPro" id="IPR012348">
    <property type="entry name" value="RNR-like"/>
</dbReference>
<dbReference type="GO" id="GO:0016491">
    <property type="term" value="F:oxidoreductase activity"/>
    <property type="evidence" value="ECO:0007669"/>
    <property type="project" value="InterPro"/>
</dbReference>
<organism evidence="2 3">
    <name type="scientific">Halovenus carboxidivorans</name>
    <dbReference type="NCBI Taxonomy" id="2692199"/>
    <lineage>
        <taxon>Archaea</taxon>
        <taxon>Methanobacteriati</taxon>
        <taxon>Methanobacteriota</taxon>
        <taxon>Stenosarchaea group</taxon>
        <taxon>Halobacteria</taxon>
        <taxon>Halobacteriales</taxon>
        <taxon>Haloarculaceae</taxon>
        <taxon>Halovenus</taxon>
    </lineage>
</organism>
<proteinExistence type="predicted"/>
<dbReference type="Gene3D" id="1.10.620.20">
    <property type="entry name" value="Ribonucleotide Reductase, subunit A"/>
    <property type="match status" value="1"/>
</dbReference>
<dbReference type="GO" id="GO:0009263">
    <property type="term" value="P:deoxyribonucleotide biosynthetic process"/>
    <property type="evidence" value="ECO:0007669"/>
    <property type="project" value="InterPro"/>
</dbReference>
<dbReference type="InterPro" id="IPR000358">
    <property type="entry name" value="RNR_small_fam"/>
</dbReference>
<reference evidence="2 3" key="1">
    <citation type="submission" date="2019-12" db="EMBL/GenBank/DDBJ databases">
        <title>Isolation and characterization of three novel carbon monoxide-oxidizing members of Halobacteria from salione crusts and soils.</title>
        <authorList>
            <person name="Myers M.R."/>
            <person name="King G.M."/>
        </authorList>
    </citation>
    <scope>NUCLEOTIDE SEQUENCE [LARGE SCALE GENOMIC DNA]</scope>
    <source>
        <strain evidence="2 3">WSH3</strain>
    </source>
</reference>
<dbReference type="EMBL" id="WUUT01000001">
    <property type="protein sequence ID" value="MXR50887.1"/>
    <property type="molecule type" value="Genomic_DNA"/>
</dbReference>
<gene>
    <name evidence="2" type="ORF">GRX03_04600</name>
</gene>
<dbReference type="OrthoDB" id="156360at2157"/>
<dbReference type="Pfam" id="PF00268">
    <property type="entry name" value="Ribonuc_red_sm"/>
    <property type="match status" value="1"/>
</dbReference>
<sequence length="308" mass="35205">MSLDSSRELQLDRGSKGMRYYRNAVERHWDPGAIDLSEDRQRLIEYLESSDREQVFDVLRQNVARFGAGEQAVTEDLAPLATALDDIDDQMFVTTQIYEEAKHTDFFDRYWREVIHAAEDELGTERSSPTDPVWYNEDYDELFERNERAMEALLDDPTPETFAEAYCHYHLTIEGILAQTGYYGMQQSFAEDTHPELPALPGLHQGFTKIRQDEGRHVGFGMTKLKELITEEGVDPQLLSQTVMELMPLVNGITAEESEQNENLGPSPDEMRAFASEKHVDRMEQITDASEEIPDVETLTQLDGVDAD</sequence>
<evidence type="ECO:0000256" key="1">
    <source>
        <dbReference type="SAM" id="MobiDB-lite"/>
    </source>
</evidence>
<dbReference type="SUPFAM" id="SSF47240">
    <property type="entry name" value="Ferritin-like"/>
    <property type="match status" value="1"/>
</dbReference>
<comment type="caution">
    <text evidence="2">The sequence shown here is derived from an EMBL/GenBank/DDBJ whole genome shotgun (WGS) entry which is preliminary data.</text>
</comment>